<dbReference type="Gene3D" id="3.10.580.10">
    <property type="entry name" value="CBS-domain"/>
    <property type="match status" value="1"/>
</dbReference>
<dbReference type="InterPro" id="IPR046342">
    <property type="entry name" value="CBS_dom_sf"/>
</dbReference>
<evidence type="ECO:0000256" key="1">
    <source>
        <dbReference type="ARBA" id="ARBA00023224"/>
    </source>
</evidence>
<proteinExistence type="inferred from homology"/>
<organism evidence="7 8">
    <name type="scientific">Sphingomonas qilianensis</name>
    <dbReference type="NCBI Taxonomy" id="1736690"/>
    <lineage>
        <taxon>Bacteria</taxon>
        <taxon>Pseudomonadati</taxon>
        <taxon>Pseudomonadota</taxon>
        <taxon>Alphaproteobacteria</taxon>
        <taxon>Sphingomonadales</taxon>
        <taxon>Sphingomonadaceae</taxon>
        <taxon>Sphingomonas</taxon>
    </lineage>
</organism>
<accession>A0ABU9XMR5</accession>
<protein>
    <submittedName>
        <fullName evidence="7">Methyl-accepting chemotaxis protein</fullName>
    </submittedName>
</protein>
<keyword evidence="1 3" id="KW-0807">Transducer</keyword>
<dbReference type="InterPro" id="IPR004089">
    <property type="entry name" value="MCPsignal_dom"/>
</dbReference>
<evidence type="ECO:0000256" key="4">
    <source>
        <dbReference type="PROSITE-ProRule" id="PRU00703"/>
    </source>
</evidence>
<dbReference type="InterPro" id="IPR000644">
    <property type="entry name" value="CBS_dom"/>
</dbReference>
<dbReference type="Gene3D" id="1.10.287.950">
    <property type="entry name" value="Methyl-accepting chemotaxis protein"/>
    <property type="match status" value="1"/>
</dbReference>
<dbReference type="PANTHER" id="PTHR32089">
    <property type="entry name" value="METHYL-ACCEPTING CHEMOTAXIS PROTEIN MCPB"/>
    <property type="match status" value="1"/>
</dbReference>
<dbReference type="InterPro" id="IPR004090">
    <property type="entry name" value="Chemotax_Me-accpt_rcpt"/>
</dbReference>
<feature type="domain" description="Methyl-accepting transducer" evidence="5">
    <location>
        <begin position="180"/>
        <end position="409"/>
    </location>
</feature>
<name>A0ABU9XMR5_9SPHN</name>
<dbReference type="SUPFAM" id="SSF58104">
    <property type="entry name" value="Methyl-accepting chemotaxis protein (MCP) signaling domain"/>
    <property type="match status" value="1"/>
</dbReference>
<dbReference type="PRINTS" id="PR00260">
    <property type="entry name" value="CHEMTRNSDUCR"/>
</dbReference>
<dbReference type="EMBL" id="JBDIMF010000001">
    <property type="protein sequence ID" value="MEN2785116.1"/>
    <property type="molecule type" value="Genomic_DNA"/>
</dbReference>
<evidence type="ECO:0000259" key="5">
    <source>
        <dbReference type="PROSITE" id="PS50111"/>
    </source>
</evidence>
<dbReference type="PANTHER" id="PTHR32089:SF112">
    <property type="entry name" value="LYSOZYME-LIKE PROTEIN-RELATED"/>
    <property type="match status" value="1"/>
</dbReference>
<dbReference type="PROSITE" id="PS51371">
    <property type="entry name" value="CBS"/>
    <property type="match status" value="1"/>
</dbReference>
<gene>
    <name evidence="7" type="ORF">ABC969_01615</name>
</gene>
<keyword evidence="4" id="KW-0129">CBS domain</keyword>
<dbReference type="Pfam" id="PF00015">
    <property type="entry name" value="MCPsignal"/>
    <property type="match status" value="1"/>
</dbReference>
<reference evidence="7 8" key="1">
    <citation type="submission" date="2024-05" db="EMBL/GenBank/DDBJ databases">
        <authorList>
            <person name="Liu Q."/>
            <person name="Xin Y.-H."/>
        </authorList>
    </citation>
    <scope>NUCLEOTIDE SEQUENCE [LARGE SCALE GENOMIC DNA]</scope>
    <source>
        <strain evidence="7 8">CGMCC 1.15349</strain>
    </source>
</reference>
<keyword evidence="8" id="KW-1185">Reference proteome</keyword>
<evidence type="ECO:0000313" key="7">
    <source>
        <dbReference type="EMBL" id="MEN2785116.1"/>
    </source>
</evidence>
<comment type="similarity">
    <text evidence="2">Belongs to the methyl-accepting chemotaxis (MCP) protein family.</text>
</comment>
<dbReference type="SUPFAM" id="SSF54631">
    <property type="entry name" value="CBS-domain pair"/>
    <property type="match status" value="1"/>
</dbReference>
<dbReference type="Pfam" id="PF00571">
    <property type="entry name" value="CBS"/>
    <property type="match status" value="1"/>
</dbReference>
<sequence length="436" mass="45825">MKFDPAVLRPTSLPSLGTGSGRFATVQHGAALSAVIEMFRRHPDMRSLPVIATDGRPVGIIRELDVRGILFNPYGHALMQNPAIGGSLHTLVRPCPSADKGLSVQRLLSIYAESGSDDGLILTRHGVFHEIIDHRDYVRLAADRDLALASERVARAERLDIASRAFTADIAALSSELSGVAATVQQVARQLSGRAEDTSQEATSVAIAQGQTADAMDDIARGGRRLATSLDGIVAQTAEARRIRRDAQSAVGTAGARMVALSTTAQSINDMLALIQRIAAQTNMLALNASIEAARAGEAGRGFAVVANEVKMLAMQTSVAARDIAGHVTQVHGVLDHVVDGHRGIEQAIAAIADISLLIDQALDQQHDATRIIAASVDQSVEAGADMVMRIRQISEGATAIGGDAEALHAMSHTLAGSAARLHQRAATFVEVAAAQ</sequence>
<evidence type="ECO:0000256" key="3">
    <source>
        <dbReference type="PROSITE-ProRule" id="PRU00284"/>
    </source>
</evidence>
<dbReference type="PROSITE" id="PS50111">
    <property type="entry name" value="CHEMOTAXIS_TRANSDUC_2"/>
    <property type="match status" value="1"/>
</dbReference>
<evidence type="ECO:0000259" key="6">
    <source>
        <dbReference type="PROSITE" id="PS51371"/>
    </source>
</evidence>
<evidence type="ECO:0000313" key="8">
    <source>
        <dbReference type="Proteomes" id="UP001404104"/>
    </source>
</evidence>
<comment type="caution">
    <text evidence="7">The sequence shown here is derived from an EMBL/GenBank/DDBJ whole genome shotgun (WGS) entry which is preliminary data.</text>
</comment>
<evidence type="ECO:0000256" key="2">
    <source>
        <dbReference type="ARBA" id="ARBA00029447"/>
    </source>
</evidence>
<dbReference type="Proteomes" id="UP001404104">
    <property type="component" value="Unassembled WGS sequence"/>
</dbReference>
<feature type="domain" description="CBS" evidence="6">
    <location>
        <begin position="16"/>
        <end position="78"/>
    </location>
</feature>
<dbReference type="RefSeq" id="WP_345862512.1">
    <property type="nucleotide sequence ID" value="NZ_JBDIMF010000001.1"/>
</dbReference>
<dbReference type="SMART" id="SM00283">
    <property type="entry name" value="MA"/>
    <property type="match status" value="1"/>
</dbReference>